<dbReference type="CDD" id="cd12168">
    <property type="entry name" value="Mand_dh_like"/>
    <property type="match status" value="1"/>
</dbReference>
<dbReference type="AlphaFoldDB" id="A0AAD9ZDF5"/>
<dbReference type="PANTHER" id="PTHR10996:SF269">
    <property type="entry name" value="HYPOTHETICAL D-ISOMER SPECIFIC 2-HYDROXYACID DEHYDROGENASE (EUROFUNG)"/>
    <property type="match status" value="1"/>
</dbReference>
<dbReference type="GO" id="GO:0005829">
    <property type="term" value="C:cytosol"/>
    <property type="evidence" value="ECO:0007669"/>
    <property type="project" value="TreeGrafter"/>
</dbReference>
<accession>A0AAD9ZDF5</accession>
<dbReference type="GO" id="GO:0016618">
    <property type="term" value="F:hydroxypyruvate reductase [NAD(P)H] activity"/>
    <property type="evidence" value="ECO:0007669"/>
    <property type="project" value="TreeGrafter"/>
</dbReference>
<evidence type="ECO:0000256" key="1">
    <source>
        <dbReference type="ARBA" id="ARBA00005854"/>
    </source>
</evidence>
<keyword evidence="8" id="KW-1185">Reference proteome</keyword>
<comment type="similarity">
    <text evidence="1 4">Belongs to the D-isomer specific 2-hydroxyacid dehydrogenase family.</text>
</comment>
<dbReference type="Pfam" id="PF02826">
    <property type="entry name" value="2-Hacid_dh_C"/>
    <property type="match status" value="1"/>
</dbReference>
<evidence type="ECO:0000313" key="7">
    <source>
        <dbReference type="EMBL" id="KAK3176316.1"/>
    </source>
</evidence>
<name>A0AAD9ZDF5_9LECA</name>
<evidence type="ECO:0008006" key="9">
    <source>
        <dbReference type="Google" id="ProtNLM"/>
    </source>
</evidence>
<gene>
    <name evidence="7" type="ORF">OEA41_007639</name>
</gene>
<comment type="caution">
    <text evidence="7">The sequence shown here is derived from an EMBL/GenBank/DDBJ whole genome shotgun (WGS) entry which is preliminary data.</text>
</comment>
<dbReference type="GO" id="GO:0051287">
    <property type="term" value="F:NAD binding"/>
    <property type="evidence" value="ECO:0007669"/>
    <property type="project" value="InterPro"/>
</dbReference>
<evidence type="ECO:0000256" key="4">
    <source>
        <dbReference type="RuleBase" id="RU003719"/>
    </source>
</evidence>
<sequence length="346" mass="37619">MSSSSKPKVLLLGEIDHQPSKDAFNSLSSIAELITPKSTNREDFIKECKSGAFDGVKAAYRTFNSVSITGKFEGEVCEVLGKKGAGLKYLAHNGAGYDQCNTTDCTAAGIRISNVPTAVDAATADTAIYLMLGALRNFNCPLMNLRNGDWRGKQPPPPGHDPEGKVLGILGMGGIGRDLKKKAEAFGMKVVYHNRNKLSEEMSGGAKYVSFEELLKTSDVISLNVPLNLTYQKSTHHMISTPQFDLMKESVVIVNTARGAVIDEAALVKALDTGKVYSCGLDVYEEEPKVHPGLVDNPHVTLLPHMGTWTVETQTEMELWNIANIRSALETGKLKSPVPEQKDMDY</sequence>
<dbReference type="EMBL" id="JASNWA010000004">
    <property type="protein sequence ID" value="KAK3176316.1"/>
    <property type="molecule type" value="Genomic_DNA"/>
</dbReference>
<dbReference type="SUPFAM" id="SSF52283">
    <property type="entry name" value="Formate/glycerate dehydrogenase catalytic domain-like"/>
    <property type="match status" value="1"/>
</dbReference>
<dbReference type="InterPro" id="IPR006140">
    <property type="entry name" value="D-isomer_DH_NAD-bd"/>
</dbReference>
<feature type="domain" description="D-isomer specific 2-hydroxyacid dehydrogenase NAD-binding" evidence="6">
    <location>
        <begin position="129"/>
        <end position="307"/>
    </location>
</feature>
<dbReference type="Pfam" id="PF00389">
    <property type="entry name" value="2-Hacid_dh"/>
    <property type="match status" value="1"/>
</dbReference>
<dbReference type="SUPFAM" id="SSF51735">
    <property type="entry name" value="NAD(P)-binding Rossmann-fold domains"/>
    <property type="match status" value="1"/>
</dbReference>
<dbReference type="InterPro" id="IPR029753">
    <property type="entry name" value="D-isomer_DH_CS"/>
</dbReference>
<dbReference type="FunFam" id="3.40.50.720:FF:000282">
    <property type="entry name" value="Glyoxylate reductase protein"/>
    <property type="match status" value="1"/>
</dbReference>
<dbReference type="Gene3D" id="3.40.50.720">
    <property type="entry name" value="NAD(P)-binding Rossmann-like Domain"/>
    <property type="match status" value="2"/>
</dbReference>
<evidence type="ECO:0000259" key="6">
    <source>
        <dbReference type="Pfam" id="PF02826"/>
    </source>
</evidence>
<dbReference type="InterPro" id="IPR036291">
    <property type="entry name" value="NAD(P)-bd_dom_sf"/>
</dbReference>
<protein>
    <recommendedName>
        <fullName evidence="9">Glyoxylate reductase</fullName>
    </recommendedName>
</protein>
<reference evidence="7" key="1">
    <citation type="submission" date="2022-11" db="EMBL/GenBank/DDBJ databases">
        <title>Chromosomal genome sequence assembly and mating type (MAT) locus characterization of the leprose asexual lichenized fungus Lepraria neglecta (Nyl.) Erichsen.</title>
        <authorList>
            <person name="Allen J.L."/>
            <person name="Pfeffer B."/>
        </authorList>
    </citation>
    <scope>NUCLEOTIDE SEQUENCE</scope>
    <source>
        <strain evidence="7">Allen 5258</strain>
    </source>
</reference>
<keyword evidence="2 4" id="KW-0560">Oxidoreductase</keyword>
<keyword evidence="3" id="KW-0520">NAD</keyword>
<dbReference type="InterPro" id="IPR006139">
    <property type="entry name" value="D-isomer_2_OHA_DH_cat_dom"/>
</dbReference>
<evidence type="ECO:0000313" key="8">
    <source>
        <dbReference type="Proteomes" id="UP001276659"/>
    </source>
</evidence>
<evidence type="ECO:0000259" key="5">
    <source>
        <dbReference type="Pfam" id="PF00389"/>
    </source>
</evidence>
<evidence type="ECO:0000256" key="3">
    <source>
        <dbReference type="ARBA" id="ARBA00023027"/>
    </source>
</evidence>
<organism evidence="7 8">
    <name type="scientific">Lepraria neglecta</name>
    <dbReference type="NCBI Taxonomy" id="209136"/>
    <lineage>
        <taxon>Eukaryota</taxon>
        <taxon>Fungi</taxon>
        <taxon>Dikarya</taxon>
        <taxon>Ascomycota</taxon>
        <taxon>Pezizomycotina</taxon>
        <taxon>Lecanoromycetes</taxon>
        <taxon>OSLEUM clade</taxon>
        <taxon>Lecanoromycetidae</taxon>
        <taxon>Lecanorales</taxon>
        <taxon>Lecanorineae</taxon>
        <taxon>Stereocaulaceae</taxon>
        <taxon>Lepraria</taxon>
    </lineage>
</organism>
<dbReference type="PROSITE" id="PS00065">
    <property type="entry name" value="D_2_HYDROXYACID_DH_1"/>
    <property type="match status" value="1"/>
</dbReference>
<dbReference type="PANTHER" id="PTHR10996">
    <property type="entry name" value="2-HYDROXYACID DEHYDROGENASE-RELATED"/>
    <property type="match status" value="1"/>
</dbReference>
<feature type="domain" description="D-isomer specific 2-hydroxyacid dehydrogenase catalytic" evidence="5">
    <location>
        <begin position="78"/>
        <end position="338"/>
    </location>
</feature>
<dbReference type="PROSITE" id="PS00671">
    <property type="entry name" value="D_2_HYDROXYACID_DH_3"/>
    <property type="match status" value="1"/>
</dbReference>
<evidence type="ECO:0000256" key="2">
    <source>
        <dbReference type="ARBA" id="ARBA00023002"/>
    </source>
</evidence>
<proteinExistence type="inferred from homology"/>
<dbReference type="GO" id="GO:0030267">
    <property type="term" value="F:glyoxylate reductase (NADPH) activity"/>
    <property type="evidence" value="ECO:0007669"/>
    <property type="project" value="TreeGrafter"/>
</dbReference>
<dbReference type="InterPro" id="IPR050223">
    <property type="entry name" value="D-isomer_2-hydroxyacid_DH"/>
</dbReference>
<dbReference type="Proteomes" id="UP001276659">
    <property type="component" value="Unassembled WGS sequence"/>
</dbReference>
<dbReference type="InterPro" id="IPR029752">
    <property type="entry name" value="D-isomer_DH_CS1"/>
</dbReference>